<organism evidence="1 2">
    <name type="scientific">Caenorhabditis briggsae</name>
    <dbReference type="NCBI Taxonomy" id="6238"/>
    <lineage>
        <taxon>Eukaryota</taxon>
        <taxon>Metazoa</taxon>
        <taxon>Ecdysozoa</taxon>
        <taxon>Nematoda</taxon>
        <taxon>Chromadorea</taxon>
        <taxon>Rhabditida</taxon>
        <taxon>Rhabditina</taxon>
        <taxon>Rhabditomorpha</taxon>
        <taxon>Rhabditoidea</taxon>
        <taxon>Rhabditidae</taxon>
        <taxon>Peloderinae</taxon>
        <taxon>Caenorhabditis</taxon>
    </lineage>
</organism>
<evidence type="ECO:0000313" key="2">
    <source>
        <dbReference type="Proteomes" id="UP000008549"/>
    </source>
</evidence>
<dbReference type="Proteomes" id="UP000008549">
    <property type="component" value="Unassembled WGS sequence"/>
</dbReference>
<dbReference type="RefSeq" id="XP_045098993.1">
    <property type="nucleotide sequence ID" value="XM_045243021.1"/>
</dbReference>
<reference evidence="1 2" key="2">
    <citation type="journal article" date="2011" name="PLoS Genet.">
        <title>Caenorhabditis briggsae recombinant inbred line genotypes reveal inter-strain incompatibility and the evolution of recombination.</title>
        <authorList>
            <person name="Ross J.A."/>
            <person name="Koboldt D.C."/>
            <person name="Staisch J.E."/>
            <person name="Chamberlin H.M."/>
            <person name="Gupta B.P."/>
            <person name="Miller R.D."/>
            <person name="Baird S.E."/>
            <person name="Haag E.S."/>
        </authorList>
    </citation>
    <scope>NUCLEOTIDE SEQUENCE [LARGE SCALE GENOMIC DNA]</scope>
    <source>
        <strain evidence="1 2">AF16</strain>
    </source>
</reference>
<name>B6IHQ0_CAEBR</name>
<dbReference type="AlphaFoldDB" id="B6IHQ0"/>
<proteinExistence type="predicted"/>
<reference evidence="1 2" key="1">
    <citation type="journal article" date="2003" name="PLoS Biol.">
        <title>The genome sequence of Caenorhabditis briggsae: a platform for comparative genomics.</title>
        <authorList>
            <person name="Stein L.D."/>
            <person name="Bao Z."/>
            <person name="Blasiar D."/>
            <person name="Blumenthal T."/>
            <person name="Brent M.R."/>
            <person name="Chen N."/>
            <person name="Chinwalla A."/>
            <person name="Clarke L."/>
            <person name="Clee C."/>
            <person name="Coghlan A."/>
            <person name="Coulson A."/>
            <person name="D'Eustachio P."/>
            <person name="Fitch D.H."/>
            <person name="Fulton L.A."/>
            <person name="Fulton R.E."/>
            <person name="Griffiths-Jones S."/>
            <person name="Harris T.W."/>
            <person name="Hillier L.W."/>
            <person name="Kamath R."/>
            <person name="Kuwabara P.E."/>
            <person name="Mardis E.R."/>
            <person name="Marra M.A."/>
            <person name="Miner T.L."/>
            <person name="Minx P."/>
            <person name="Mullikin J.C."/>
            <person name="Plumb R.W."/>
            <person name="Rogers J."/>
            <person name="Schein J.E."/>
            <person name="Sohrmann M."/>
            <person name="Spieth J."/>
            <person name="Stajich J.E."/>
            <person name="Wei C."/>
            <person name="Willey D."/>
            <person name="Wilson R.K."/>
            <person name="Durbin R."/>
            <person name="Waterston R.H."/>
        </authorList>
    </citation>
    <scope>NUCLEOTIDE SEQUENCE [LARGE SCALE GENOMIC DNA]</scope>
    <source>
        <strain evidence="1 2">AF16</strain>
    </source>
</reference>
<dbReference type="GeneID" id="68917211"/>
<dbReference type="CTD" id="68917211"/>
<protein>
    <submittedName>
        <fullName evidence="1">Protein CBG25729</fullName>
    </submittedName>
</protein>
<keyword evidence="2" id="KW-1185">Reference proteome</keyword>
<gene>
    <name evidence="1 3" type="ORF">CBG25729</name>
    <name evidence="1" type="ORF">CBG_25729</name>
</gene>
<dbReference type="InParanoid" id="B6IHQ0"/>
<dbReference type="KEGG" id="cbr:CBG_25729"/>
<accession>B6IHQ0</accession>
<dbReference type="HOGENOM" id="CLU_1994644_0_0_1"/>
<dbReference type="WormBase" id="CBG25729">
    <property type="protein sequence ID" value="CBP45599"/>
    <property type="gene ID" value="WBGene00087143"/>
</dbReference>
<sequence length="125" mass="15173">MRKKEKIKRRRKRIFERKFLPLIKEREEKDGQRKEPNSNTLNHCQSVIEILENPFPSKETEKEHDLETIMEDVEPKNQRKMSNEEDREVEKIMEEMSLMESDESDEKLYNSSSDNLTYDNLLFSY</sequence>
<evidence type="ECO:0000313" key="3">
    <source>
        <dbReference type="WormBase" id="CBG25729"/>
    </source>
</evidence>
<evidence type="ECO:0000313" key="1">
    <source>
        <dbReference type="EMBL" id="CAR99430.1"/>
    </source>
</evidence>
<dbReference type="EMBL" id="HE600918">
    <property type="protein sequence ID" value="CAR99430.1"/>
    <property type="molecule type" value="Genomic_DNA"/>
</dbReference>